<evidence type="ECO:0000313" key="2">
    <source>
        <dbReference type="EMBL" id="GBM19310.1"/>
    </source>
</evidence>
<keyword evidence="3" id="KW-1185">Reference proteome</keyword>
<proteinExistence type="predicted"/>
<name>A0A4Y2DR59_ARAVE</name>
<dbReference type="PANTHER" id="PTHR15032">
    <property type="entry name" value="N-ACYL-PHOSPHATIDYLETHANOLAMINE-HYDROLYZING PHOSPHOLIPASE D"/>
    <property type="match status" value="1"/>
</dbReference>
<organism evidence="2 3">
    <name type="scientific">Araneus ventricosus</name>
    <name type="common">Orbweaver spider</name>
    <name type="synonym">Epeira ventricosa</name>
    <dbReference type="NCBI Taxonomy" id="182803"/>
    <lineage>
        <taxon>Eukaryota</taxon>
        <taxon>Metazoa</taxon>
        <taxon>Ecdysozoa</taxon>
        <taxon>Arthropoda</taxon>
        <taxon>Chelicerata</taxon>
        <taxon>Arachnida</taxon>
        <taxon>Araneae</taxon>
        <taxon>Araneomorphae</taxon>
        <taxon>Entelegynae</taxon>
        <taxon>Araneoidea</taxon>
        <taxon>Araneidae</taxon>
        <taxon>Araneus</taxon>
    </lineage>
</organism>
<accession>A0A4Y2DR59</accession>
<dbReference type="PANTHER" id="PTHR15032:SF4">
    <property type="entry name" value="N-ACYL-PHOSPHATIDYLETHANOLAMINE-HYDROLYZING PHOSPHOLIPASE D"/>
    <property type="match status" value="1"/>
</dbReference>
<reference evidence="2 3" key="1">
    <citation type="journal article" date="2019" name="Sci. Rep.">
        <title>Orb-weaving spider Araneus ventricosus genome elucidates the spidroin gene catalogue.</title>
        <authorList>
            <person name="Kono N."/>
            <person name="Nakamura H."/>
            <person name="Ohtoshi R."/>
            <person name="Moran D.A.P."/>
            <person name="Shinohara A."/>
            <person name="Yoshida Y."/>
            <person name="Fujiwara M."/>
            <person name="Mori M."/>
            <person name="Tomita M."/>
            <person name="Arakawa K."/>
        </authorList>
    </citation>
    <scope>NUCLEOTIDE SEQUENCE [LARGE SCALE GENOMIC DNA]</scope>
</reference>
<comment type="caution">
    <text evidence="2">The sequence shown here is derived from an EMBL/GenBank/DDBJ whole genome shotgun (WGS) entry which is preliminary data.</text>
</comment>
<feature type="domain" description="Metallo-beta-lactamase" evidence="1">
    <location>
        <begin position="123"/>
        <end position="277"/>
    </location>
</feature>
<dbReference type="Proteomes" id="UP000499080">
    <property type="component" value="Unassembled WGS sequence"/>
</dbReference>
<dbReference type="GO" id="GO:0031123">
    <property type="term" value="P:RNA 3'-end processing"/>
    <property type="evidence" value="ECO:0007669"/>
    <property type="project" value="UniProtKB-ARBA"/>
</dbReference>
<dbReference type="SUPFAM" id="SSF56281">
    <property type="entry name" value="Metallo-hydrolase/oxidoreductase"/>
    <property type="match status" value="1"/>
</dbReference>
<dbReference type="OrthoDB" id="332863at2759"/>
<dbReference type="InterPro" id="IPR036866">
    <property type="entry name" value="RibonucZ/Hydroxyglut_hydro"/>
</dbReference>
<protein>
    <recommendedName>
        <fullName evidence="1">Metallo-beta-lactamase domain-containing protein</fullName>
    </recommendedName>
</protein>
<dbReference type="AlphaFoldDB" id="A0A4Y2DR59"/>
<evidence type="ECO:0000259" key="1">
    <source>
        <dbReference type="Pfam" id="PF12706"/>
    </source>
</evidence>
<sequence>MSSGVESKMTVIYDYINEVRGKFSDTAFQCVERIDGMYVTNPVNKSSFNDFRIFTETQVKRALINTLSSSNVIKKKLSFFSQDEKEDVIYKLDNVEDLRPEEKYAIQNAGHATQLILIPGFTILTDPVFNDLNWVLYPAKTFSHPSAEMLPKIDVIIISHNHPDHIDKTSLQDIFKEHKKKGWSFPVVLVPMGDKKLIQGFGFKEVEEVEWFTKISVSKGENIVDFISIPADHRSGRLGYDHHKSLVTGWVVNPEKSNVIFKYSGDTRTLTDENQNAVDAVIWNEIQKKMMDIDDIPDIVCFEPSGPNYTRCDMDVTHQSSSYSVLLKFIEAENLAKLSNKTAQDFIQKFKTVMMHHNKFEFGPDRFNEGLFIFKKLLLYLSLNDADLKQELLRQKEKFDNNLDRKSLKENLTFFSRPMIATLPEKTSILVHSKDFIIEDMFYTLKKVKGLDEEQVKHYFLEYLTKNTIFPQIGERLNDQQLRSASFDPKIICKYNKKSEKI</sequence>
<dbReference type="GO" id="GO:0005737">
    <property type="term" value="C:cytoplasm"/>
    <property type="evidence" value="ECO:0007669"/>
    <property type="project" value="TreeGrafter"/>
</dbReference>
<evidence type="ECO:0000313" key="3">
    <source>
        <dbReference type="Proteomes" id="UP000499080"/>
    </source>
</evidence>
<gene>
    <name evidence="2" type="ORF">AVEN_200247_1</name>
</gene>
<dbReference type="Gene3D" id="3.60.15.10">
    <property type="entry name" value="Ribonuclease Z/Hydroxyacylglutathione hydrolase-like"/>
    <property type="match status" value="1"/>
</dbReference>
<dbReference type="InterPro" id="IPR001279">
    <property type="entry name" value="Metallo-B-lactamas"/>
</dbReference>
<dbReference type="EMBL" id="BGPR01000421">
    <property type="protein sequence ID" value="GBM19310.1"/>
    <property type="molecule type" value="Genomic_DNA"/>
</dbReference>
<dbReference type="Pfam" id="PF12706">
    <property type="entry name" value="Lactamase_B_2"/>
    <property type="match status" value="1"/>
</dbReference>